<dbReference type="CDD" id="cd05768">
    <property type="entry name" value="IgC1_CH3_IgAGD_CH4_IgAEM"/>
    <property type="match status" value="1"/>
</dbReference>
<dbReference type="STRING" id="69293.ENSGACP00000016873"/>
<dbReference type="InterPro" id="IPR050380">
    <property type="entry name" value="Immune_Resp_Modulators"/>
</dbReference>
<name>G3PGZ8_GASAC</name>
<feature type="domain" description="Ig-like" evidence="2">
    <location>
        <begin position="60"/>
        <end position="151"/>
    </location>
</feature>
<keyword evidence="1" id="KW-0393">Immunoglobulin domain</keyword>
<dbReference type="Pfam" id="PF07654">
    <property type="entry name" value="C1-set"/>
    <property type="match status" value="3"/>
</dbReference>
<reference evidence="3" key="2">
    <citation type="submission" date="2025-08" db="UniProtKB">
        <authorList>
            <consortium name="Ensembl"/>
        </authorList>
    </citation>
    <scope>IDENTIFICATION</scope>
</reference>
<dbReference type="InParanoid" id="G3PGZ8"/>
<dbReference type="Ensembl" id="ENSGACT00000016907.2">
    <property type="protein sequence ID" value="ENSGACP00000016873.2"/>
    <property type="gene ID" value="ENSGACG00000012799.2"/>
</dbReference>
<dbReference type="SMART" id="SM00407">
    <property type="entry name" value="IGc1"/>
    <property type="match status" value="3"/>
</dbReference>
<dbReference type="eggNOG" id="ENOG502RXJK">
    <property type="taxonomic scope" value="Eukaryota"/>
</dbReference>
<dbReference type="SUPFAM" id="SSF48726">
    <property type="entry name" value="Immunoglobulin"/>
    <property type="match status" value="4"/>
</dbReference>
<dbReference type="InterPro" id="IPR013783">
    <property type="entry name" value="Ig-like_fold"/>
</dbReference>
<organism evidence="3 4">
    <name type="scientific">Gasterosteus aculeatus aculeatus</name>
    <name type="common">three-spined stickleback</name>
    <dbReference type="NCBI Taxonomy" id="481459"/>
    <lineage>
        <taxon>Eukaryota</taxon>
        <taxon>Metazoa</taxon>
        <taxon>Chordata</taxon>
        <taxon>Craniata</taxon>
        <taxon>Vertebrata</taxon>
        <taxon>Euteleostomi</taxon>
        <taxon>Actinopterygii</taxon>
        <taxon>Neopterygii</taxon>
        <taxon>Teleostei</taxon>
        <taxon>Neoteleostei</taxon>
        <taxon>Acanthomorphata</taxon>
        <taxon>Eupercaria</taxon>
        <taxon>Perciformes</taxon>
        <taxon>Cottioidei</taxon>
        <taxon>Gasterosteales</taxon>
        <taxon>Gasterosteidae</taxon>
        <taxon>Gasterosteus</taxon>
    </lineage>
</organism>
<keyword evidence="4" id="KW-1185">Reference proteome</keyword>
<reference evidence="3 4" key="1">
    <citation type="journal article" date="2021" name="G3 (Bethesda)">
        <title>Improved contiguity of the threespine stickleback genome using long-read sequencing.</title>
        <authorList>
            <person name="Nath S."/>
            <person name="Shaw D.E."/>
            <person name="White M.A."/>
        </authorList>
    </citation>
    <scope>NUCLEOTIDE SEQUENCE [LARGE SCALE GENOMIC DNA]</scope>
    <source>
        <strain evidence="3 4">Lake Benthic</strain>
    </source>
</reference>
<feature type="domain" description="Ig-like" evidence="2">
    <location>
        <begin position="380"/>
        <end position="477"/>
    </location>
</feature>
<dbReference type="Bgee" id="ENSGACG00000012769">
    <property type="expression patterns" value="Expressed in spleen and 11 other cell types or tissues"/>
</dbReference>
<evidence type="ECO:0000313" key="4">
    <source>
        <dbReference type="Proteomes" id="UP000007635"/>
    </source>
</evidence>
<proteinExistence type="predicted"/>
<accession>G3PGZ8</accession>
<sequence length="503" mass="56097">MDNRTGLGNIEYLDLSGIKGVFKCLFLHFGCNVLSHCDGAFDYWGKGTMVTVTSAASTRPTLFPLMQCGSGTGDTVTLGCIASGFSPSSLTFAWNKVNGPALTDFIQYPPVRKGDFYTGVSNIRVSRQDWEAKDATFRCAATHAAGPVEVTIQRPNVVIKLPTLEVLASSDEDTKVSFSCLAKDFSPNDYDIKWLKNNQEVTNQIFEMKTITPEGRKDANGTTLYSATSFLMLPSSEWTDGTELTCQFKGKGPTFENSSLTYKVTDTTGVGCPESDVEVTIEGPTMEQMFLSRKGTVKCNVKVNKPSVHKIWWENQDKQAIAGASKSPPRGSKEISLPLDIDYDEWSRGTKFYCVVEKNDWVEPRKTPYERIPGGETQRPSVFMLPPLEHTRKEMVTLTCYVKDFFPREVFVSWLVDDEEADSKYKFHTTNPVENQGSFSAYGQLSFSLEQWQKNDVAYSCVVHHESVANTTKAIVRSIGYRSFQSINLVNLNMNVPETCKAQ</sequence>
<protein>
    <recommendedName>
        <fullName evidence="2">Ig-like domain-containing protein</fullName>
    </recommendedName>
</protein>
<dbReference type="InterPro" id="IPR036179">
    <property type="entry name" value="Ig-like_dom_sf"/>
</dbReference>
<evidence type="ECO:0000259" key="2">
    <source>
        <dbReference type="PROSITE" id="PS50835"/>
    </source>
</evidence>
<dbReference type="OMA" id="EEMENNW"/>
<feature type="domain" description="Ig-like" evidence="2">
    <location>
        <begin position="162"/>
        <end position="261"/>
    </location>
</feature>
<dbReference type="PANTHER" id="PTHR23411">
    <property type="entry name" value="TAPASIN"/>
    <property type="match status" value="1"/>
</dbReference>
<evidence type="ECO:0000313" key="3">
    <source>
        <dbReference type="Ensembl" id="ENSGACP00000016873.2"/>
    </source>
</evidence>
<dbReference type="PROSITE" id="PS00290">
    <property type="entry name" value="IG_MHC"/>
    <property type="match status" value="1"/>
</dbReference>
<dbReference type="PROSITE" id="PS50835">
    <property type="entry name" value="IG_LIKE"/>
    <property type="match status" value="3"/>
</dbReference>
<dbReference type="FunFam" id="2.60.40.10:FF:000463">
    <property type="entry name" value="Immunoglobulin heavy constant gamma 1"/>
    <property type="match status" value="1"/>
</dbReference>
<dbReference type="GeneTree" id="ENSGT00940000163371"/>
<dbReference type="Gene3D" id="2.60.40.10">
    <property type="entry name" value="Immunoglobulins"/>
    <property type="match status" value="4"/>
</dbReference>
<dbReference type="InterPro" id="IPR007110">
    <property type="entry name" value="Ig-like_dom"/>
</dbReference>
<evidence type="ECO:0000256" key="1">
    <source>
        <dbReference type="ARBA" id="ARBA00023319"/>
    </source>
</evidence>
<dbReference type="AlphaFoldDB" id="G3PGZ8"/>
<reference evidence="3" key="3">
    <citation type="submission" date="2025-09" db="UniProtKB">
        <authorList>
            <consortium name="Ensembl"/>
        </authorList>
    </citation>
    <scope>IDENTIFICATION</scope>
</reference>
<dbReference type="InterPro" id="IPR003006">
    <property type="entry name" value="Ig/MHC_CS"/>
</dbReference>
<dbReference type="InterPro" id="IPR003597">
    <property type="entry name" value="Ig_C1-set"/>
</dbReference>
<dbReference type="Proteomes" id="UP000007635">
    <property type="component" value="Chromosome XI"/>
</dbReference>
<dbReference type="CDD" id="cd21819">
    <property type="entry name" value="IgC1_CH1_IgM"/>
    <property type="match status" value="1"/>
</dbReference>